<evidence type="ECO:0000256" key="1">
    <source>
        <dbReference type="ARBA" id="ARBA00023002"/>
    </source>
</evidence>
<dbReference type="Gene3D" id="3.50.50.60">
    <property type="entry name" value="FAD/NAD(P)-binding domain"/>
    <property type="match status" value="1"/>
</dbReference>
<sequence>MTQNPDAIIIGAGHNSLACACHLVSRGWKVAIYEQNAKPGVR</sequence>
<evidence type="ECO:0000259" key="2">
    <source>
        <dbReference type="Pfam" id="PF01266"/>
    </source>
</evidence>
<dbReference type="InterPro" id="IPR036188">
    <property type="entry name" value="FAD/NAD-bd_sf"/>
</dbReference>
<reference evidence="4" key="1">
    <citation type="journal article" date="2019" name="Int. J. Syst. Evol. Microbiol.">
        <title>The Global Catalogue of Microorganisms (GCM) 10K type strain sequencing project: providing services to taxonomists for standard genome sequencing and annotation.</title>
        <authorList>
            <consortium name="The Broad Institute Genomics Platform"/>
            <consortium name="The Broad Institute Genome Sequencing Center for Infectious Disease"/>
            <person name="Wu L."/>
            <person name="Ma J."/>
        </authorList>
    </citation>
    <scope>NUCLEOTIDE SEQUENCE [LARGE SCALE GENOMIC DNA]</scope>
    <source>
        <strain evidence="4">CCUG 66188</strain>
    </source>
</reference>
<protein>
    <submittedName>
        <fullName evidence="3">FAD-dependent oxidoreductase</fullName>
    </submittedName>
</protein>
<organism evidence="3 4">
    <name type="scientific">Sulfitobacter porphyrae</name>
    <dbReference type="NCBI Taxonomy" id="1246864"/>
    <lineage>
        <taxon>Bacteria</taxon>
        <taxon>Pseudomonadati</taxon>
        <taxon>Pseudomonadota</taxon>
        <taxon>Alphaproteobacteria</taxon>
        <taxon>Rhodobacterales</taxon>
        <taxon>Roseobacteraceae</taxon>
        <taxon>Sulfitobacter</taxon>
    </lineage>
</organism>
<keyword evidence="4" id="KW-1185">Reference proteome</keyword>
<feature type="domain" description="FAD dependent oxidoreductase" evidence="2">
    <location>
        <begin position="6"/>
        <end position="40"/>
    </location>
</feature>
<dbReference type="Proteomes" id="UP001596353">
    <property type="component" value="Unassembled WGS sequence"/>
</dbReference>
<accession>A0ABW2AZH8</accession>
<dbReference type="SUPFAM" id="SSF51905">
    <property type="entry name" value="FAD/NAD(P)-binding domain"/>
    <property type="match status" value="1"/>
</dbReference>
<keyword evidence="1" id="KW-0560">Oxidoreductase</keyword>
<name>A0ABW2AZH8_9RHOB</name>
<dbReference type="Pfam" id="PF01266">
    <property type="entry name" value="DAO"/>
    <property type="match status" value="1"/>
</dbReference>
<gene>
    <name evidence="3" type="ORF">ACFQFQ_00760</name>
</gene>
<comment type="caution">
    <text evidence="3">The sequence shown here is derived from an EMBL/GenBank/DDBJ whole genome shotgun (WGS) entry which is preliminary data.</text>
</comment>
<dbReference type="EMBL" id="JBHSWG010000001">
    <property type="protein sequence ID" value="MFC6758366.1"/>
    <property type="molecule type" value="Genomic_DNA"/>
</dbReference>
<evidence type="ECO:0000313" key="4">
    <source>
        <dbReference type="Proteomes" id="UP001596353"/>
    </source>
</evidence>
<dbReference type="InterPro" id="IPR006076">
    <property type="entry name" value="FAD-dep_OxRdtase"/>
</dbReference>
<proteinExistence type="predicted"/>
<evidence type="ECO:0000313" key="3">
    <source>
        <dbReference type="EMBL" id="MFC6758366.1"/>
    </source>
</evidence>